<dbReference type="CDD" id="cd07379">
    <property type="entry name" value="MPP_239FB"/>
    <property type="match status" value="1"/>
</dbReference>
<evidence type="ECO:0000313" key="4">
    <source>
        <dbReference type="EMBL" id="JAG10276.1"/>
    </source>
</evidence>
<comment type="similarity">
    <text evidence="1">Belongs to the UPF0046 family.</text>
</comment>
<sequence>MSVEVHPLSNNPTEAWEILSLEQNVIQINLSLSSQSPSPNEARIVCMSDTHARAISIETVPNGDIFIHAGDFTTFGMEDEVMSFNDWLGKLPHRHKIVIAGNHELSFDPTNGLGYQWRGLRDDEVPETNMRDRLTNCIYLEDEMVEIHGLKIYGSPWQPEYRGWAFNVQRGEDCLRKWDMIPDHVDILVTHGPPIGHGDLCLSGVRAGCVELLSVVQKRVKPKYHVFGHIHEGYGVTTDGLITFINASTCNVSYQPVNPPIAFDMILPEGHFIHR</sequence>
<evidence type="ECO:0000259" key="2">
    <source>
        <dbReference type="Pfam" id="PF00149"/>
    </source>
</evidence>
<dbReference type="InterPro" id="IPR024201">
    <property type="entry name" value="Calcineurin-like_Pesterase"/>
</dbReference>
<reference evidence="4" key="2">
    <citation type="submission" date="2014-07" db="EMBL/GenBank/DDBJ databases">
        <authorList>
            <person name="Hull J."/>
        </authorList>
    </citation>
    <scope>NUCLEOTIDE SEQUENCE</scope>
</reference>
<dbReference type="InterPro" id="IPR051693">
    <property type="entry name" value="UPF0046_metallophosphoest"/>
</dbReference>
<dbReference type="SUPFAM" id="SSF56300">
    <property type="entry name" value="Metallo-dependent phosphatases"/>
    <property type="match status" value="1"/>
</dbReference>
<dbReference type="EMBL" id="GBHO01033328">
    <property type="protein sequence ID" value="JAG10276.1"/>
    <property type="molecule type" value="Transcribed_RNA"/>
</dbReference>
<feature type="domain" description="Calcineurin-like phosphoesterase" evidence="2">
    <location>
        <begin position="43"/>
        <end position="232"/>
    </location>
</feature>
<dbReference type="Gene3D" id="3.60.21.10">
    <property type="match status" value="1"/>
</dbReference>
<dbReference type="PIRSF" id="PIRSF035808">
    <property type="entry name" value="Pdiesterase_Brain_239"/>
    <property type="match status" value="1"/>
</dbReference>
<evidence type="ECO:0000256" key="1">
    <source>
        <dbReference type="ARBA" id="ARBA00007993"/>
    </source>
</evidence>
<organism evidence="4">
    <name type="scientific">Lygus hesperus</name>
    <name type="common">Western plant bug</name>
    <dbReference type="NCBI Taxonomy" id="30085"/>
    <lineage>
        <taxon>Eukaryota</taxon>
        <taxon>Metazoa</taxon>
        <taxon>Ecdysozoa</taxon>
        <taxon>Arthropoda</taxon>
        <taxon>Hexapoda</taxon>
        <taxon>Insecta</taxon>
        <taxon>Pterygota</taxon>
        <taxon>Neoptera</taxon>
        <taxon>Paraneoptera</taxon>
        <taxon>Hemiptera</taxon>
        <taxon>Heteroptera</taxon>
        <taxon>Panheteroptera</taxon>
        <taxon>Cimicomorpha</taxon>
        <taxon>Miridae</taxon>
        <taxon>Mirini</taxon>
        <taxon>Lygus</taxon>
    </lineage>
</organism>
<dbReference type="Pfam" id="PF00149">
    <property type="entry name" value="Metallophos"/>
    <property type="match status" value="1"/>
</dbReference>
<dbReference type="GO" id="GO:0016787">
    <property type="term" value="F:hydrolase activity"/>
    <property type="evidence" value="ECO:0007669"/>
    <property type="project" value="InterPro"/>
</dbReference>
<dbReference type="PANTHER" id="PTHR12905">
    <property type="entry name" value="METALLOPHOSPHOESTERASE"/>
    <property type="match status" value="1"/>
</dbReference>
<dbReference type="InterPro" id="IPR004843">
    <property type="entry name" value="Calcineurin-like_PHP"/>
</dbReference>
<dbReference type="AlphaFoldDB" id="A0A0A9WS68"/>
<evidence type="ECO:0000313" key="3">
    <source>
        <dbReference type="EMBL" id="JAG02600.1"/>
    </source>
</evidence>
<reference evidence="4" key="1">
    <citation type="journal article" date="2014" name="PLoS ONE">
        <title>Transcriptome-Based Identification of ABC Transporters in the Western Tarnished Plant Bug Lygus hesperus.</title>
        <authorList>
            <person name="Hull J.J."/>
            <person name="Chaney K."/>
            <person name="Geib S.M."/>
            <person name="Fabrick J.A."/>
            <person name="Brent C.S."/>
            <person name="Walsh D."/>
            <person name="Lavine L.C."/>
        </authorList>
    </citation>
    <scope>NUCLEOTIDE SEQUENCE</scope>
</reference>
<dbReference type="PANTHER" id="PTHR12905:SF0">
    <property type="entry name" value="CALCINEURIN-LIKE PHOSPHOESTERASE DOMAIN-CONTAINING PROTEIN"/>
    <property type="match status" value="1"/>
</dbReference>
<protein>
    <submittedName>
        <fullName evidence="4">Metallophosphoesterase domain-containing protein 1</fullName>
    </submittedName>
</protein>
<dbReference type="InterPro" id="IPR029052">
    <property type="entry name" value="Metallo-depent_PP-like"/>
</dbReference>
<gene>
    <name evidence="4" type="primary">MPPED1_0</name>
    <name evidence="3" type="synonym">MPPED1_4</name>
    <name evidence="3" type="ORF">CM83_55047</name>
    <name evidence="4" type="ORF">CM83_55051</name>
</gene>
<proteinExistence type="inferred from homology"/>
<accession>A0A0A9WS68</accession>
<name>A0A0A9WS68_LYGHE</name>
<dbReference type="EMBL" id="GBHO01041004">
    <property type="protein sequence ID" value="JAG02600.1"/>
    <property type="molecule type" value="Transcribed_RNA"/>
</dbReference>